<keyword evidence="4" id="KW-1185">Reference proteome</keyword>
<accession>A0A6N4TFM3</accession>
<protein>
    <recommendedName>
        <fullName evidence="5">Single-stranded DNA-binding protein</fullName>
    </recommendedName>
</protein>
<sequence>MINYMMLEGRLINDPQPIKLEKNLKLQFQLEFNYFGNKTGVINCSVWNEKAKELTYLEKGMKIVAAGSLVPLEWDNKKTGLKSHGHEFRITDARKID</sequence>
<dbReference type="Pfam" id="PF00436">
    <property type="entry name" value="SSB"/>
    <property type="match status" value="1"/>
</dbReference>
<evidence type="ECO:0000313" key="3">
    <source>
        <dbReference type="EMBL" id="BBK21431.1"/>
    </source>
</evidence>
<name>A0A6N4TFM3_9FIRM</name>
<dbReference type="InterPro" id="IPR012340">
    <property type="entry name" value="NA-bd_OB-fold"/>
</dbReference>
<evidence type="ECO:0008006" key="5">
    <source>
        <dbReference type="Google" id="ProtNLM"/>
    </source>
</evidence>
<evidence type="ECO:0000256" key="1">
    <source>
        <dbReference type="ARBA" id="ARBA00023125"/>
    </source>
</evidence>
<dbReference type="PROSITE" id="PS50935">
    <property type="entry name" value="SSB"/>
    <property type="match status" value="1"/>
</dbReference>
<dbReference type="InterPro" id="IPR000424">
    <property type="entry name" value="Primosome_PriB/ssb"/>
</dbReference>
<gene>
    <name evidence="3" type="ORF">Aargi30884_03340</name>
</gene>
<evidence type="ECO:0000313" key="4">
    <source>
        <dbReference type="Proteomes" id="UP000464754"/>
    </source>
</evidence>
<evidence type="ECO:0000256" key="2">
    <source>
        <dbReference type="PROSITE-ProRule" id="PRU00252"/>
    </source>
</evidence>
<dbReference type="RefSeq" id="WP_115714643.1">
    <property type="nucleotide sequence ID" value="NZ_AP019695.1"/>
</dbReference>
<organism evidence="3 4">
    <name type="scientific">Amedibacterium intestinale</name>
    <dbReference type="NCBI Taxonomy" id="2583452"/>
    <lineage>
        <taxon>Bacteria</taxon>
        <taxon>Bacillati</taxon>
        <taxon>Bacillota</taxon>
        <taxon>Erysipelotrichia</taxon>
        <taxon>Erysipelotrichales</taxon>
        <taxon>Erysipelotrichaceae</taxon>
        <taxon>Amedibacterium</taxon>
    </lineage>
</organism>
<dbReference type="Proteomes" id="UP000464754">
    <property type="component" value="Chromosome"/>
</dbReference>
<proteinExistence type="predicted"/>
<keyword evidence="1 2" id="KW-0238">DNA-binding</keyword>
<dbReference type="SUPFAM" id="SSF50249">
    <property type="entry name" value="Nucleic acid-binding proteins"/>
    <property type="match status" value="1"/>
</dbReference>
<dbReference type="AlphaFoldDB" id="A0A6N4TFM3"/>
<dbReference type="EMBL" id="AP019695">
    <property type="protein sequence ID" value="BBK21431.1"/>
    <property type="molecule type" value="Genomic_DNA"/>
</dbReference>
<dbReference type="KEGG" id="aarg:Aargi30884_03340"/>
<dbReference type="GO" id="GO:0003697">
    <property type="term" value="F:single-stranded DNA binding"/>
    <property type="evidence" value="ECO:0007669"/>
    <property type="project" value="InterPro"/>
</dbReference>
<dbReference type="Gene3D" id="2.40.50.140">
    <property type="entry name" value="Nucleic acid-binding proteins"/>
    <property type="match status" value="1"/>
</dbReference>
<reference evidence="4" key="1">
    <citation type="submission" date="2019-05" db="EMBL/GenBank/DDBJ databases">
        <title>Complete genome sequencing of Absiella argi strain JCM 30884.</title>
        <authorList>
            <person name="Sakamoto M."/>
            <person name="Murakami T."/>
            <person name="Mori H."/>
        </authorList>
    </citation>
    <scope>NUCLEOTIDE SEQUENCE [LARGE SCALE GENOMIC DNA]</scope>
    <source>
        <strain evidence="4">JCM 30884</strain>
    </source>
</reference>